<accession>A0A166QTH5</accession>
<dbReference type="OrthoDB" id="2750929at2759"/>
<organism evidence="1 2">
    <name type="scientific">Athelia psychrophila</name>
    <dbReference type="NCBI Taxonomy" id="1759441"/>
    <lineage>
        <taxon>Eukaryota</taxon>
        <taxon>Fungi</taxon>
        <taxon>Dikarya</taxon>
        <taxon>Basidiomycota</taxon>
        <taxon>Agaricomycotina</taxon>
        <taxon>Agaricomycetes</taxon>
        <taxon>Agaricomycetidae</taxon>
        <taxon>Atheliales</taxon>
        <taxon>Atheliaceae</taxon>
        <taxon>Athelia</taxon>
    </lineage>
</organism>
<evidence type="ECO:0000313" key="1">
    <source>
        <dbReference type="EMBL" id="KZP27519.1"/>
    </source>
</evidence>
<dbReference type="EMBL" id="KV417508">
    <property type="protein sequence ID" value="KZP27519.1"/>
    <property type="molecule type" value="Genomic_DNA"/>
</dbReference>
<dbReference type="Proteomes" id="UP000076532">
    <property type="component" value="Unassembled WGS sequence"/>
</dbReference>
<name>A0A166QTH5_9AGAM</name>
<protein>
    <submittedName>
        <fullName evidence="1">Uncharacterized protein</fullName>
    </submittedName>
</protein>
<proteinExistence type="predicted"/>
<reference evidence="1 2" key="1">
    <citation type="journal article" date="2016" name="Mol. Biol. Evol.">
        <title>Comparative Genomics of Early-Diverging Mushroom-Forming Fungi Provides Insights into the Origins of Lignocellulose Decay Capabilities.</title>
        <authorList>
            <person name="Nagy L.G."/>
            <person name="Riley R."/>
            <person name="Tritt A."/>
            <person name="Adam C."/>
            <person name="Daum C."/>
            <person name="Floudas D."/>
            <person name="Sun H."/>
            <person name="Yadav J.S."/>
            <person name="Pangilinan J."/>
            <person name="Larsson K.H."/>
            <person name="Matsuura K."/>
            <person name="Barry K."/>
            <person name="Labutti K."/>
            <person name="Kuo R."/>
            <person name="Ohm R.A."/>
            <person name="Bhattacharya S.S."/>
            <person name="Shirouzu T."/>
            <person name="Yoshinaga Y."/>
            <person name="Martin F.M."/>
            <person name="Grigoriev I.V."/>
            <person name="Hibbett D.S."/>
        </authorList>
    </citation>
    <scope>NUCLEOTIDE SEQUENCE [LARGE SCALE GENOMIC DNA]</scope>
    <source>
        <strain evidence="1 2">CBS 109695</strain>
    </source>
</reference>
<evidence type="ECO:0000313" key="2">
    <source>
        <dbReference type="Proteomes" id="UP000076532"/>
    </source>
</evidence>
<sequence length="231" mass="25682">MWKIRFRITDNDSPESFKSGSDLLYPNQTPWFISLAALKPDRKAYLALRELLARDGLDIEYLAGKCIAGLGPISRSIINSLGQLFHVDFERQAFRLVFVGLGEGSAFQRTISSPFCTQTRPKRADDTICQAPYAGSALCCFEAYSSPSSTQPNTLALRIMKMVTPVSTIKPELAYRIPLPQEGDLVMRYTRIQKGTGIGVAKTLDPRPWTLNARTTGHPVVQAILRGETDR</sequence>
<keyword evidence="2" id="KW-1185">Reference proteome</keyword>
<dbReference type="AlphaFoldDB" id="A0A166QTH5"/>
<gene>
    <name evidence="1" type="ORF">FIBSPDRAFT_999385</name>
</gene>